<feature type="signal peptide" evidence="1">
    <location>
        <begin position="1"/>
        <end position="19"/>
    </location>
</feature>
<evidence type="ECO:0000313" key="3">
    <source>
        <dbReference type="EMBL" id="TDL15783.1"/>
    </source>
</evidence>
<organism evidence="3 4">
    <name type="scientific">Rickenella mellea</name>
    <dbReference type="NCBI Taxonomy" id="50990"/>
    <lineage>
        <taxon>Eukaryota</taxon>
        <taxon>Fungi</taxon>
        <taxon>Dikarya</taxon>
        <taxon>Basidiomycota</taxon>
        <taxon>Agaricomycotina</taxon>
        <taxon>Agaricomycetes</taxon>
        <taxon>Hymenochaetales</taxon>
        <taxon>Rickenellaceae</taxon>
        <taxon>Rickenella</taxon>
    </lineage>
</organism>
<name>A0A4Y7PJY2_9AGAM</name>
<dbReference type="VEuPathDB" id="FungiDB:BD410DRAFT_796057"/>
<sequence length="202" mass="21792">MRFSISILAGLLWLGQTWALVVEARDSLEARQAGTATCTDTNLAFAFLRGRNSVTGKHLYTTSFGEMVTALQRSGYAFENTAAFVFHPQIPSTSTVPFFRLVNPTTGDNFFTTSESEVNSAISNSGYTFQSIAASVYPTKICNSTSLFRLFNSVSGDHFYTTSTTERDSFIANSGYTSQGTAAFVLQPCSSLSLVAGSPISD</sequence>
<feature type="domain" description="DUF5648" evidence="2">
    <location>
        <begin position="47"/>
        <end position="185"/>
    </location>
</feature>
<dbReference type="Proteomes" id="UP000294933">
    <property type="component" value="Unassembled WGS sequence"/>
</dbReference>
<dbReference type="STRING" id="50990.A0A4Y7PJY2"/>
<dbReference type="AlphaFoldDB" id="A0A4Y7PJY2"/>
<dbReference type="InterPro" id="IPR043708">
    <property type="entry name" value="DUF5648"/>
</dbReference>
<gene>
    <name evidence="3" type="ORF">BD410DRAFT_796057</name>
</gene>
<evidence type="ECO:0000259" key="2">
    <source>
        <dbReference type="Pfam" id="PF18885"/>
    </source>
</evidence>
<evidence type="ECO:0000256" key="1">
    <source>
        <dbReference type="SAM" id="SignalP"/>
    </source>
</evidence>
<proteinExistence type="predicted"/>
<dbReference type="OrthoDB" id="9971254at2759"/>
<protein>
    <recommendedName>
        <fullName evidence="2">DUF5648 domain-containing protein</fullName>
    </recommendedName>
</protein>
<keyword evidence="1" id="KW-0732">Signal</keyword>
<feature type="chain" id="PRO_5021210944" description="DUF5648 domain-containing protein" evidence="1">
    <location>
        <begin position="20"/>
        <end position="202"/>
    </location>
</feature>
<keyword evidence="4" id="KW-1185">Reference proteome</keyword>
<dbReference type="EMBL" id="ML170262">
    <property type="protein sequence ID" value="TDL15783.1"/>
    <property type="molecule type" value="Genomic_DNA"/>
</dbReference>
<accession>A0A4Y7PJY2</accession>
<evidence type="ECO:0000313" key="4">
    <source>
        <dbReference type="Proteomes" id="UP000294933"/>
    </source>
</evidence>
<dbReference type="Pfam" id="PF18885">
    <property type="entry name" value="DUF5648"/>
    <property type="match status" value="1"/>
</dbReference>
<reference evidence="3 4" key="1">
    <citation type="submission" date="2018-06" db="EMBL/GenBank/DDBJ databases">
        <title>A transcriptomic atlas of mushroom development highlights an independent origin of complex multicellularity.</title>
        <authorList>
            <consortium name="DOE Joint Genome Institute"/>
            <person name="Krizsan K."/>
            <person name="Almasi E."/>
            <person name="Merenyi Z."/>
            <person name="Sahu N."/>
            <person name="Viragh M."/>
            <person name="Koszo T."/>
            <person name="Mondo S."/>
            <person name="Kiss B."/>
            <person name="Balint B."/>
            <person name="Kues U."/>
            <person name="Barry K."/>
            <person name="Hegedus J.C."/>
            <person name="Henrissat B."/>
            <person name="Johnson J."/>
            <person name="Lipzen A."/>
            <person name="Ohm R."/>
            <person name="Nagy I."/>
            <person name="Pangilinan J."/>
            <person name="Yan J."/>
            <person name="Xiong Y."/>
            <person name="Grigoriev I.V."/>
            <person name="Hibbett D.S."/>
            <person name="Nagy L.G."/>
        </authorList>
    </citation>
    <scope>NUCLEOTIDE SEQUENCE [LARGE SCALE GENOMIC DNA]</scope>
    <source>
        <strain evidence="3 4">SZMC22713</strain>
    </source>
</reference>